<feature type="domain" description="UBA" evidence="4">
    <location>
        <begin position="1039"/>
        <end position="1080"/>
    </location>
</feature>
<keyword evidence="2" id="KW-0968">Cytoplasmic vesicle</keyword>
<feature type="region of interest" description="Disordered" evidence="3">
    <location>
        <begin position="802"/>
        <end position="893"/>
    </location>
</feature>
<evidence type="ECO:0000313" key="6">
    <source>
        <dbReference type="EMBL" id="CAB3262186.1"/>
    </source>
</evidence>
<feature type="compositionally biased region" description="Polar residues" evidence="3">
    <location>
        <begin position="569"/>
        <end position="593"/>
    </location>
</feature>
<feature type="compositionally biased region" description="Basic residues" evidence="3">
    <location>
        <begin position="337"/>
        <end position="346"/>
    </location>
</feature>
<feature type="compositionally biased region" description="Basic and acidic residues" evidence="3">
    <location>
        <begin position="667"/>
        <end position="677"/>
    </location>
</feature>
<dbReference type="PROSITE" id="PS50030">
    <property type="entry name" value="UBA"/>
    <property type="match status" value="1"/>
</dbReference>
<dbReference type="PROSITE" id="PS51745">
    <property type="entry name" value="PB1"/>
    <property type="match status" value="1"/>
</dbReference>
<feature type="region of interest" description="Disordered" evidence="3">
    <location>
        <begin position="1084"/>
        <end position="1106"/>
    </location>
</feature>
<dbReference type="AlphaFoldDB" id="A0A6F9DHQ3"/>
<sequence length="1106" mass="123643">MQRRQPQKKQPVSKNYVLVVDFNGEPDIFQLSYDTSWRDVAALLQVKYECDDLKFTYSDDDDDKVGLCTEEDFAIALKMAKKNDDVLHVQLKSQTQPQTVPASGSSSPTGVSYTETSKSSIGTGLAWASKAVKQAVHGFGQSLVSATNDNHSSINMDEMETMKESETSEQMVTSPERIYNNTPRSSLDPQNQQHSNIEEMDTRANDEMMASSARLTRTPVNVTDEIEVPTSLEDEVSVKMPYTGESSSCEEGTSAEKVDPLDMRQTIRQEVRFAINQEMSALREEIQSNLLPQLRNVTEPAAAQSSDDSMSKPVRSPKSIKREIRQLKKEMSEAKLQKRQRKKRHDKTSSDEVSAPQSSKEMRQARKFAASFICENLLDGSSVGTGQTFTKYWVLKNEGTRSWDHKIKLELLKETPSSDGSPVDASICSEAFSHPSNKQWGPERQQVSLPTVNSRETTVIAVRHVAPHHECSYTSSWRLHRKGQPFGPRIWCNVSVVNHDQMPVVDSQPCLTLLTTDDEKSYISHKESSEWIRPRHPSSQSEHHQSSLHDDDISNMFSFEMTDIGENFPQHSQPAMSTSYSEPCKSHLSSIPQKTDESQASKKDAEPTVMLTTEAENKDEVALVEEPTVDAEEPAPVIEEEPPTEDVVVEEEENETAPNEEQDEEFESLKDPSHYEQIEVQNPDVTEDRDEAEDRLRDEQFDSTSSSQTGGDESHSSECMSDFEVIPLPECFDTTRPLSSSEKDDKSNPTSLTEDKTEKQESQTTEMMVLNDAEQVEQIVEQSIEAKQNEEEVLPVTEVMVIDEEEQSSSSEEAPEVLSNSVSVSNAPDASEDIKKVDEIVQEKMVTDTDERSLTSETPSTSKSSTNISESITQPKAVPQSVLDIDNPCDVQDYSEGYEIPEQAPIDAEQPWIKHPITLPQGVLNADEPWVPTTAAGSMYPTLPVVTPTSSASEMPQEPSVPAEIQEAQNLAVEDMAPTSDMAASPMPANNEEIDNAEEDDNPQILYPPQLDADPNDEEFTLAPQAPATPNAPQDSLTYYNPSPMEVLIEMGFEDLNLNRNVLSECEGDINRAVQVLLYREERNARPPQQRVQQRQQRHRNGGFFA</sequence>
<dbReference type="PANTHER" id="PTHR20930:SF2">
    <property type="entry name" value="NEXT TO BRCA1 GENE 1 PROTEIN"/>
    <property type="match status" value="1"/>
</dbReference>
<feature type="compositionally biased region" description="Polar residues" evidence="3">
    <location>
        <begin position="818"/>
        <end position="828"/>
    </location>
</feature>
<evidence type="ECO:0000256" key="2">
    <source>
        <dbReference type="ARBA" id="ARBA00023329"/>
    </source>
</evidence>
<dbReference type="GO" id="GO:0031410">
    <property type="term" value="C:cytoplasmic vesicle"/>
    <property type="evidence" value="ECO:0007669"/>
    <property type="project" value="UniProtKB-KW"/>
</dbReference>
<dbReference type="EMBL" id="LR786573">
    <property type="protein sequence ID" value="CAB3262186.1"/>
    <property type="molecule type" value="mRNA"/>
</dbReference>
<comment type="subcellular location">
    <subcellularLocation>
        <location evidence="1">Cytoplasmic vesicle</location>
        <location evidence="1">Autophagosome</location>
    </subcellularLocation>
</comment>
<name>A0A6F9DHQ3_9ASCI</name>
<feature type="compositionally biased region" description="Basic and acidic residues" evidence="3">
    <location>
        <begin position="594"/>
        <end position="606"/>
    </location>
</feature>
<feature type="compositionally biased region" description="Polar residues" evidence="3">
    <location>
        <begin position="702"/>
        <end position="711"/>
    </location>
</feature>
<dbReference type="Gene3D" id="2.60.40.10">
    <property type="entry name" value="Immunoglobulins"/>
    <property type="match status" value="1"/>
</dbReference>
<feature type="compositionally biased region" description="Basic and acidic residues" evidence="3">
    <location>
        <begin position="741"/>
        <end position="761"/>
    </location>
</feature>
<dbReference type="InterPro" id="IPR015940">
    <property type="entry name" value="UBA"/>
</dbReference>
<feature type="compositionally biased region" description="Low complexity" evidence="3">
    <location>
        <begin position="1023"/>
        <end position="1034"/>
    </location>
</feature>
<reference evidence="6" key="1">
    <citation type="submission" date="2020-04" db="EMBL/GenBank/DDBJ databases">
        <authorList>
            <person name="Neveu A P."/>
        </authorList>
    </citation>
    <scope>NUCLEOTIDE SEQUENCE</scope>
    <source>
        <tissue evidence="6">Whole embryo</tissue>
    </source>
</reference>
<feature type="domain" description="PB1" evidence="5">
    <location>
        <begin position="15"/>
        <end position="92"/>
    </location>
</feature>
<evidence type="ECO:0000259" key="5">
    <source>
        <dbReference type="PROSITE" id="PS51745"/>
    </source>
</evidence>
<dbReference type="Gene3D" id="1.10.8.10">
    <property type="entry name" value="DNA helicase RuvA subunit, C-terminal domain"/>
    <property type="match status" value="1"/>
</dbReference>
<dbReference type="SUPFAM" id="SSF54277">
    <property type="entry name" value="CAD &amp; PB1 domains"/>
    <property type="match status" value="1"/>
</dbReference>
<dbReference type="Gene3D" id="3.10.20.90">
    <property type="entry name" value="Phosphatidylinositol 3-kinase Catalytic Subunit, Chain A, domain 1"/>
    <property type="match status" value="1"/>
</dbReference>
<gene>
    <name evidence="6" type="primary">LOC100178505</name>
</gene>
<evidence type="ECO:0000259" key="4">
    <source>
        <dbReference type="PROSITE" id="PS50030"/>
    </source>
</evidence>
<dbReference type="GO" id="GO:0000407">
    <property type="term" value="C:phagophore assembly site"/>
    <property type="evidence" value="ECO:0007669"/>
    <property type="project" value="TreeGrafter"/>
</dbReference>
<evidence type="ECO:0000256" key="3">
    <source>
        <dbReference type="SAM" id="MobiDB-lite"/>
    </source>
</evidence>
<dbReference type="Pfam" id="PF16158">
    <property type="entry name" value="N_BRCA1_IG"/>
    <property type="match status" value="1"/>
</dbReference>
<dbReference type="GO" id="GO:0005776">
    <property type="term" value="C:autophagosome"/>
    <property type="evidence" value="ECO:0007669"/>
    <property type="project" value="UniProtKB-SubCell"/>
</dbReference>
<dbReference type="InterPro" id="IPR032350">
    <property type="entry name" value="Nbr1_FW"/>
</dbReference>
<feature type="compositionally biased region" description="Low complexity" evidence="3">
    <location>
        <begin position="1086"/>
        <end position="1095"/>
    </location>
</feature>
<feature type="region of interest" description="Disordered" evidence="3">
    <location>
        <begin position="525"/>
        <end position="549"/>
    </location>
</feature>
<dbReference type="SUPFAM" id="SSF46934">
    <property type="entry name" value="UBA-like"/>
    <property type="match status" value="1"/>
</dbReference>
<accession>A0A6F9DHQ3</accession>
<dbReference type="PANTHER" id="PTHR20930">
    <property type="entry name" value="OVARIAN CARCINOMA ANTIGEN CA125-RELATED"/>
    <property type="match status" value="1"/>
</dbReference>
<protein>
    <submittedName>
        <fullName evidence="6">Uncharacterized protein LOC100178505</fullName>
    </submittedName>
</protein>
<feature type="region of interest" description="Disordered" evidence="3">
    <location>
        <begin position="980"/>
        <end position="1039"/>
    </location>
</feature>
<dbReference type="GO" id="GO:0016236">
    <property type="term" value="P:macroautophagy"/>
    <property type="evidence" value="ECO:0007669"/>
    <property type="project" value="TreeGrafter"/>
</dbReference>
<feature type="compositionally biased region" description="Basic and acidic residues" evidence="3">
    <location>
        <begin position="832"/>
        <end position="854"/>
    </location>
</feature>
<feature type="region of interest" description="Disordered" evidence="3">
    <location>
        <begin position="565"/>
        <end position="767"/>
    </location>
</feature>
<feature type="compositionally biased region" description="Basic and acidic residues" evidence="3">
    <location>
        <begin position="320"/>
        <end position="336"/>
    </location>
</feature>
<feature type="compositionally biased region" description="Acidic residues" evidence="3">
    <location>
        <begin position="627"/>
        <end position="666"/>
    </location>
</feature>
<feature type="region of interest" description="Disordered" evidence="3">
    <location>
        <begin position="298"/>
        <end position="362"/>
    </location>
</feature>
<organism evidence="6">
    <name type="scientific">Phallusia mammillata</name>
    <dbReference type="NCBI Taxonomy" id="59560"/>
    <lineage>
        <taxon>Eukaryota</taxon>
        <taxon>Metazoa</taxon>
        <taxon>Chordata</taxon>
        <taxon>Tunicata</taxon>
        <taxon>Ascidiacea</taxon>
        <taxon>Phlebobranchia</taxon>
        <taxon>Ascidiidae</taxon>
        <taxon>Phallusia</taxon>
    </lineage>
</organism>
<dbReference type="InterPro" id="IPR013783">
    <property type="entry name" value="Ig-like_fold"/>
</dbReference>
<proteinExistence type="evidence at transcript level"/>
<evidence type="ECO:0000256" key="1">
    <source>
        <dbReference type="ARBA" id="ARBA00004419"/>
    </source>
</evidence>
<feature type="compositionally biased region" description="Basic residues" evidence="3">
    <location>
        <begin position="1096"/>
        <end position="1106"/>
    </location>
</feature>
<dbReference type="CDD" id="cd14947">
    <property type="entry name" value="NBR1_like"/>
    <property type="match status" value="1"/>
</dbReference>
<dbReference type="InterPro" id="IPR000270">
    <property type="entry name" value="PB1_dom"/>
</dbReference>
<feature type="compositionally biased region" description="Low complexity" evidence="3">
    <location>
        <begin position="855"/>
        <end position="873"/>
    </location>
</feature>
<feature type="region of interest" description="Disordered" evidence="3">
    <location>
        <begin position="92"/>
        <end position="115"/>
    </location>
</feature>
<dbReference type="GO" id="GO:0043130">
    <property type="term" value="F:ubiquitin binding"/>
    <property type="evidence" value="ECO:0007669"/>
    <property type="project" value="TreeGrafter"/>
</dbReference>
<dbReference type="InterPro" id="IPR053793">
    <property type="entry name" value="PB1-like"/>
</dbReference>
<dbReference type="Pfam" id="PF00564">
    <property type="entry name" value="PB1"/>
    <property type="match status" value="1"/>
</dbReference>
<feature type="compositionally biased region" description="Acidic residues" evidence="3">
    <location>
        <begin position="992"/>
        <end position="1002"/>
    </location>
</feature>
<dbReference type="InterPro" id="IPR009060">
    <property type="entry name" value="UBA-like_sf"/>
</dbReference>